<keyword evidence="2" id="KW-1185">Reference proteome</keyword>
<evidence type="ECO:0000313" key="2">
    <source>
        <dbReference type="Proteomes" id="UP000556843"/>
    </source>
</evidence>
<proteinExistence type="predicted"/>
<evidence type="ECO:0000313" key="1">
    <source>
        <dbReference type="EMBL" id="NUV77826.1"/>
    </source>
</evidence>
<dbReference type="Proteomes" id="UP000556843">
    <property type="component" value="Unassembled WGS sequence"/>
</dbReference>
<dbReference type="EMBL" id="JAANNW010000033">
    <property type="protein sequence ID" value="NUV77826.1"/>
    <property type="molecule type" value="Genomic_DNA"/>
</dbReference>
<accession>A0ACC7Y7E7</accession>
<comment type="caution">
    <text evidence="1">The sequence shown here is derived from an EMBL/GenBank/DDBJ whole genome shotgun (WGS) entry which is preliminary data.</text>
</comment>
<gene>
    <name evidence="1" type="ORF">G6W56_27655</name>
</gene>
<protein>
    <submittedName>
        <fullName evidence="1">Uncharacterized protein</fullName>
    </submittedName>
</protein>
<reference evidence="1" key="1">
    <citation type="submission" date="2020-03" db="EMBL/GenBank/DDBJ databases">
        <title>Complete genome sequence of sixteen Streptomyces strains facilitates identification of candidate genes involved in plant growth-promotion in grain legumes and cereals.</title>
        <authorList>
            <person name="Gopalakrishnan S."/>
            <person name="Thakur V."/>
            <person name="Saxena R."/>
            <person name="Vadlamudi S."/>
            <person name="Purohit S."/>
            <person name="Kumar V."/>
            <person name="Rathore A."/>
            <person name="Chitikineni A."/>
            <person name="Varshney R.K."/>
        </authorList>
    </citation>
    <scope>NUCLEOTIDE SEQUENCE</scope>
    <source>
        <strain evidence="1">CAI-93</strain>
    </source>
</reference>
<organism evidence="1 2">
    <name type="scientific">Streptomyces fungicidicus</name>
    <dbReference type="NCBI Taxonomy" id="68203"/>
    <lineage>
        <taxon>Bacteria</taxon>
        <taxon>Bacillati</taxon>
        <taxon>Actinomycetota</taxon>
        <taxon>Actinomycetes</taxon>
        <taxon>Kitasatosporales</taxon>
        <taxon>Streptomycetaceae</taxon>
        <taxon>Streptomyces</taxon>
    </lineage>
</organism>
<name>A0ACC7Y7E7_9ACTN</name>
<sequence length="666" mass="70865">MYSLARETEEAELATRTEAGQELAKTQKSAADSYTSEIASQVVDIRAIAKDAEDLAAKAEADDTATEVIVTEGRKLAMRSAHHFGSWHREAAMLALGGTDEEVVDYVEHGWRKAQDDENRQQVTNLSVSSPYKVVRTEAARLAEGGTATELEDFLRTGRHEIAEADYRVEVSKLHNEGGPAVQEQAEKVLADGSPAALHAFLTAGQYIARNGDERVTASTLAGTGGPEQESAARIALLGPADKLTTYLQSGQHMAERKDDLTATHVHQVQRMIAEGELVAAKARADSWTAAAAAAVAKGAASKAAEYAANASASAKAAEGHAKDARQSANEAATSAQKAAESATTARKAANDAAGSARRAEESAANAAFDAAWADSSAYMARQASDEARADAVAAGKSAEEAETLAGAAWQSVADKRRAELAEARRKAAEERRQLREEREKATEKRPTCYLYMTRDSVPPCAMAGEPLVLPPVDPRAAAFVTEVLGVNEAIACAKDPLNPECLVVLAAALPPIRGLKVADNVIDAINTGDKSLDKVNDAAKVSRLTRIGKLKKIALDESGKPYGEPGKQKRVWIAEEGKISEIADLLRSELGRPDQSSMTPKGQLEIWETPEGEVIIRNFSKTGGLTVHFTKSLVKETGIDRYHKPSWLDSALPGLAGRSSSDVGN</sequence>